<comment type="caution">
    <text evidence="15">The sequence shown here is derived from an EMBL/GenBank/DDBJ whole genome shotgun (WGS) entry which is preliminary data.</text>
</comment>
<keyword evidence="6 9" id="KW-0521">NADP</keyword>
<evidence type="ECO:0000256" key="9">
    <source>
        <dbReference type="HAMAP-Rule" id="MF_02043"/>
    </source>
</evidence>
<keyword evidence="3 9" id="KW-0285">Flavoprotein</keyword>
<dbReference type="EMBL" id="SGWV01000007">
    <property type="protein sequence ID" value="RZS57917.1"/>
    <property type="molecule type" value="Genomic_DNA"/>
</dbReference>
<accession>A0A4Q7LUM3</accession>
<evidence type="ECO:0000259" key="14">
    <source>
        <dbReference type="Pfam" id="PF01207"/>
    </source>
</evidence>
<dbReference type="InterPro" id="IPR032886">
    <property type="entry name" value="DusC"/>
</dbReference>
<dbReference type="Gene3D" id="1.20.225.30">
    <property type="entry name" value="Dihydrouridine synthase, C-terminal recognition domain"/>
    <property type="match status" value="1"/>
</dbReference>
<evidence type="ECO:0000256" key="2">
    <source>
        <dbReference type="ARBA" id="ARBA00022555"/>
    </source>
</evidence>
<comment type="similarity">
    <text evidence="9">Belongs to the Dus family. DusC subfamily.</text>
</comment>
<dbReference type="InterPro" id="IPR001269">
    <property type="entry name" value="DUS_fam"/>
</dbReference>
<reference evidence="15 16" key="1">
    <citation type="submission" date="2019-02" db="EMBL/GenBank/DDBJ databases">
        <title>Genomic Encyclopedia of Type Strains, Phase IV (KMG-IV): sequencing the most valuable type-strain genomes for metagenomic binning, comparative biology and taxonomic classification.</title>
        <authorList>
            <person name="Goeker M."/>
        </authorList>
    </citation>
    <scope>NUCLEOTIDE SEQUENCE [LARGE SCALE GENOMIC DNA]</scope>
    <source>
        <strain evidence="15 16">DSM 10617</strain>
    </source>
</reference>
<keyword evidence="16" id="KW-1185">Reference proteome</keyword>
<feature type="binding site" evidence="9 12">
    <location>
        <position position="68"/>
    </location>
    <ligand>
        <name>FMN</name>
        <dbReference type="ChEBI" id="CHEBI:58210"/>
    </ligand>
</feature>
<dbReference type="CDD" id="cd02801">
    <property type="entry name" value="DUS_like_FMN"/>
    <property type="match status" value="1"/>
</dbReference>
<comment type="cofactor">
    <cofactor evidence="1 9 10 12">
        <name>FMN</name>
        <dbReference type="ChEBI" id="CHEBI:58210"/>
    </cofactor>
</comment>
<keyword evidence="5 9" id="KW-0819">tRNA processing</keyword>
<dbReference type="Gene3D" id="3.20.20.70">
    <property type="entry name" value="Aldolase class I"/>
    <property type="match status" value="1"/>
</dbReference>
<keyword evidence="4 9" id="KW-0288">FMN</keyword>
<evidence type="ECO:0000256" key="4">
    <source>
        <dbReference type="ARBA" id="ARBA00022643"/>
    </source>
</evidence>
<feature type="binding site" evidence="9 12">
    <location>
        <position position="139"/>
    </location>
    <ligand>
        <name>FMN</name>
        <dbReference type="ChEBI" id="CHEBI:58210"/>
    </ligand>
</feature>
<dbReference type="EC" id="1.3.1.-" evidence="9"/>
<comment type="catalytic activity">
    <reaction evidence="9">
        <text>5,6-dihydrouridine(16) in tRNA + NADP(+) = uridine(16) in tRNA + NADPH + H(+)</text>
        <dbReference type="Rhea" id="RHEA:53376"/>
        <dbReference type="Rhea" id="RHEA-COMP:13543"/>
        <dbReference type="Rhea" id="RHEA-COMP:13544"/>
        <dbReference type="ChEBI" id="CHEBI:15378"/>
        <dbReference type="ChEBI" id="CHEBI:57783"/>
        <dbReference type="ChEBI" id="CHEBI:58349"/>
        <dbReference type="ChEBI" id="CHEBI:65315"/>
        <dbReference type="ChEBI" id="CHEBI:74443"/>
    </reaction>
</comment>
<gene>
    <name evidence="9" type="primary">dusC</name>
    <name evidence="15" type="ORF">EV685_0191</name>
</gene>
<feature type="site" description="Interacts with tRNA; defines subfamily-specific binding signature" evidence="9">
    <location>
        <position position="301"/>
    </location>
</feature>
<dbReference type="PANTHER" id="PTHR11082:SF26">
    <property type="entry name" value="TRNA-DIHYDROURIDINE(16) SYNTHASE"/>
    <property type="match status" value="1"/>
</dbReference>
<dbReference type="HAMAP" id="MF_02043">
    <property type="entry name" value="DusC_subfam"/>
    <property type="match status" value="1"/>
</dbReference>
<proteinExistence type="inferred from homology"/>
<dbReference type="RefSeq" id="WP_130480128.1">
    <property type="nucleotide sequence ID" value="NZ_SGWV01000007.1"/>
</dbReference>
<feature type="domain" description="DUS-like FMN-binding" evidence="14">
    <location>
        <begin position="4"/>
        <end position="235"/>
    </location>
</feature>
<evidence type="ECO:0000256" key="8">
    <source>
        <dbReference type="ARBA" id="ARBA00023002"/>
    </source>
</evidence>
<dbReference type="InterPro" id="IPR042270">
    <property type="entry name" value="DusC_C"/>
</dbReference>
<comment type="catalytic activity">
    <reaction evidence="9">
        <text>5,6-dihydrouridine(16) in tRNA + NAD(+) = uridine(16) in tRNA + NADH + H(+)</text>
        <dbReference type="Rhea" id="RHEA:53380"/>
        <dbReference type="Rhea" id="RHEA-COMP:13543"/>
        <dbReference type="Rhea" id="RHEA-COMP:13544"/>
        <dbReference type="ChEBI" id="CHEBI:15378"/>
        <dbReference type="ChEBI" id="CHEBI:57540"/>
        <dbReference type="ChEBI" id="CHEBI:57945"/>
        <dbReference type="ChEBI" id="CHEBI:65315"/>
        <dbReference type="ChEBI" id="CHEBI:74443"/>
    </reaction>
</comment>
<keyword evidence="12" id="KW-0547">Nucleotide-binding</keyword>
<protein>
    <recommendedName>
        <fullName evidence="9">tRNA-dihydrouridine(16) synthase</fullName>
        <ecNumber evidence="9">1.3.1.-</ecNumber>
    </recommendedName>
    <alternativeName>
        <fullName evidence="9">U16-specific dihydrouridine synthase</fullName>
        <shortName evidence="9">U16-specific Dus</shortName>
    </alternativeName>
    <alternativeName>
        <fullName evidence="9">tRNA-dihydrouridine synthase C</fullName>
    </alternativeName>
</protein>
<dbReference type="PROSITE" id="PS01136">
    <property type="entry name" value="UPF0034"/>
    <property type="match status" value="1"/>
</dbReference>
<evidence type="ECO:0000256" key="7">
    <source>
        <dbReference type="ARBA" id="ARBA00022884"/>
    </source>
</evidence>
<comment type="similarity">
    <text evidence="10">Belongs to the dus family.</text>
</comment>
<dbReference type="InterPro" id="IPR018517">
    <property type="entry name" value="tRNA_hU_synthase_CS"/>
</dbReference>
<dbReference type="PANTHER" id="PTHR11082">
    <property type="entry name" value="TRNA-DIHYDROURIDINE SYNTHASE"/>
    <property type="match status" value="1"/>
</dbReference>
<evidence type="ECO:0000313" key="16">
    <source>
        <dbReference type="Proteomes" id="UP000293433"/>
    </source>
</evidence>
<feature type="site" description="Interacts with tRNA; defines subfamily-specific binding signature" evidence="9">
    <location>
        <position position="278"/>
    </location>
</feature>
<feature type="region of interest" description="Disordered" evidence="13">
    <location>
        <begin position="352"/>
        <end position="371"/>
    </location>
</feature>
<comment type="caution">
    <text evidence="9">Lacks conserved residue(s) required for the propagation of feature annotation.</text>
</comment>
<evidence type="ECO:0000256" key="1">
    <source>
        <dbReference type="ARBA" id="ARBA00001917"/>
    </source>
</evidence>
<keyword evidence="7 9" id="KW-0694">RNA-binding</keyword>
<dbReference type="InterPro" id="IPR035587">
    <property type="entry name" value="DUS-like_FMN-bd"/>
</dbReference>
<comment type="function">
    <text evidence="9">Catalyzes the synthesis of 5,6-dihydrouridine (D), a modified base found in the D-loop of most tRNAs, via the reduction of the C5-C6 double bond in target uridines. Specifically modifies U16 in tRNAs.</text>
</comment>
<feature type="site" description="Interacts with tRNA; defines subfamily-specific binding signature" evidence="9">
    <location>
        <position position="280"/>
    </location>
</feature>
<dbReference type="GO" id="GO:0010181">
    <property type="term" value="F:FMN binding"/>
    <property type="evidence" value="ECO:0007669"/>
    <property type="project" value="UniProtKB-UniRule"/>
</dbReference>
<dbReference type="InterPro" id="IPR013785">
    <property type="entry name" value="Aldolase_TIM"/>
</dbReference>
<feature type="binding site" evidence="9 12">
    <location>
        <begin position="223"/>
        <end position="224"/>
    </location>
    <ligand>
        <name>FMN</name>
        <dbReference type="ChEBI" id="CHEBI:58210"/>
    </ligand>
</feature>
<evidence type="ECO:0000256" key="13">
    <source>
        <dbReference type="SAM" id="MobiDB-lite"/>
    </source>
</evidence>
<keyword evidence="2 9" id="KW-0820">tRNA-binding</keyword>
<evidence type="ECO:0000256" key="11">
    <source>
        <dbReference type="PIRSR" id="PIRSR006621-1"/>
    </source>
</evidence>
<evidence type="ECO:0000256" key="3">
    <source>
        <dbReference type="ARBA" id="ARBA00022630"/>
    </source>
</evidence>
<feature type="site" description="Interacts with tRNA" evidence="9">
    <location>
        <position position="95"/>
    </location>
</feature>
<dbReference type="GO" id="GO:0050660">
    <property type="term" value="F:flavin adenine dinucleotide binding"/>
    <property type="evidence" value="ECO:0007669"/>
    <property type="project" value="InterPro"/>
</dbReference>
<dbReference type="GO" id="GO:0102262">
    <property type="term" value="F:tRNA-dihydrouridine16 synthase activity"/>
    <property type="evidence" value="ECO:0007669"/>
    <property type="project" value="RHEA"/>
</dbReference>
<keyword evidence="8 9" id="KW-0560">Oxidoreductase</keyword>
<feature type="site" description="Interacts with tRNA" evidence="9">
    <location>
        <position position="176"/>
    </location>
</feature>
<organism evidence="15 16">
    <name type="scientific">Sphaerotilus mobilis</name>
    <dbReference type="NCBI Taxonomy" id="47994"/>
    <lineage>
        <taxon>Bacteria</taxon>
        <taxon>Pseudomonadati</taxon>
        <taxon>Pseudomonadota</taxon>
        <taxon>Betaproteobacteria</taxon>
        <taxon>Burkholderiales</taxon>
        <taxon>Sphaerotilaceae</taxon>
        <taxon>Sphaerotilus</taxon>
    </lineage>
</organism>
<evidence type="ECO:0000256" key="12">
    <source>
        <dbReference type="PIRSR" id="PIRSR006621-2"/>
    </source>
</evidence>
<feature type="binding site" evidence="9">
    <location>
        <begin position="199"/>
        <end position="201"/>
    </location>
    <ligand>
        <name>FMN</name>
        <dbReference type="ChEBI" id="CHEBI:58210"/>
    </ligand>
</feature>
<dbReference type="Proteomes" id="UP000293433">
    <property type="component" value="Unassembled WGS sequence"/>
</dbReference>
<evidence type="ECO:0000256" key="5">
    <source>
        <dbReference type="ARBA" id="ARBA00022694"/>
    </source>
</evidence>
<dbReference type="PIRSF" id="PIRSF006621">
    <property type="entry name" value="Dus"/>
    <property type="match status" value="1"/>
</dbReference>
<evidence type="ECO:0000256" key="6">
    <source>
        <dbReference type="ARBA" id="ARBA00022857"/>
    </source>
</evidence>
<sequence>MRLLLAPMEGLLDAPLRDVLTRVGGVDRCVSEFIRVTGTLLPERALLRVVPELAHASRTPAGVPVRPQLLGSDAACLADNAARLAEMGAEGVDLNFGCPAAVVNRHGGGAALLQDPAQLAPLVAAVRRAVPAHLPVSAKMRLGYADDSLALDCARALVDGGATELVVHGRTKAQGYRPPAWWDRIAAVREAVGVPVVANGEIWTAADALRCQRESGCTDLMLGRGIVADPGLAWAVRAAFAPAPGQPGGCDWATLEPLLQVHWQRIEPRVAPRHRAGRLKQWLNLLRRVHPEAQAAFDELRTVNDPRAIEPVLRRGWLTGPLNAQMHAPIHAPVSLTMSPPVAGGAELPVRRVDPTWTSTPTPPSDEGQAVDEADVLF</sequence>
<feature type="binding site" evidence="12">
    <location>
        <position position="168"/>
    </location>
    <ligand>
        <name>FMN</name>
        <dbReference type="ChEBI" id="CHEBI:58210"/>
    </ligand>
</feature>
<dbReference type="SUPFAM" id="SSF51395">
    <property type="entry name" value="FMN-linked oxidoreductases"/>
    <property type="match status" value="1"/>
</dbReference>
<feature type="active site" description="Proton donor" evidence="9 11">
    <location>
        <position position="98"/>
    </location>
</feature>
<name>A0A4Q7LUM3_9BURK</name>
<dbReference type="Pfam" id="PF01207">
    <property type="entry name" value="Dus"/>
    <property type="match status" value="1"/>
</dbReference>
<feature type="site" description="Interacts with tRNA; defines subfamily-specific binding signature" evidence="9">
    <location>
        <position position="35"/>
    </location>
</feature>
<dbReference type="AlphaFoldDB" id="A0A4Q7LUM3"/>
<dbReference type="GO" id="GO:0000049">
    <property type="term" value="F:tRNA binding"/>
    <property type="evidence" value="ECO:0007669"/>
    <property type="project" value="UniProtKB-UniRule"/>
</dbReference>
<evidence type="ECO:0000256" key="10">
    <source>
        <dbReference type="PIRNR" id="PIRNR006621"/>
    </source>
</evidence>
<evidence type="ECO:0000313" key="15">
    <source>
        <dbReference type="EMBL" id="RZS57917.1"/>
    </source>
</evidence>
<dbReference type="OrthoDB" id="5289281at2"/>